<dbReference type="Proteomes" id="UP000076848">
    <property type="component" value="Unassembled WGS sequence"/>
</dbReference>
<dbReference type="FunFam" id="2.60.260.20:FF:000008">
    <property type="entry name" value="Curved DNA-binding protein"/>
    <property type="match status" value="1"/>
</dbReference>
<dbReference type="PANTHER" id="PTHR43096:SF52">
    <property type="entry name" value="DNAJ HOMOLOG 1, MITOCHONDRIAL-RELATED"/>
    <property type="match status" value="1"/>
</dbReference>
<dbReference type="InterPro" id="IPR008971">
    <property type="entry name" value="HSP40/DnaJ_pept-bd"/>
</dbReference>
<organism evidence="5 6">
    <name type="scientific">Bordetella ansorpii</name>
    <dbReference type="NCBI Taxonomy" id="288768"/>
    <lineage>
        <taxon>Bacteria</taxon>
        <taxon>Pseudomonadati</taxon>
        <taxon>Pseudomonadota</taxon>
        <taxon>Betaproteobacteria</taxon>
        <taxon>Burkholderiales</taxon>
        <taxon>Alcaligenaceae</taxon>
        <taxon>Bordetella</taxon>
    </lineage>
</organism>
<evidence type="ECO:0000256" key="1">
    <source>
        <dbReference type="ARBA" id="ARBA00022490"/>
    </source>
</evidence>
<accession>A0A157S5G5</accession>
<name>A0A157S5G5_9BORD</name>
<sequence length="305" mass="33416">MEFKDYYGILGVARTASNEDIRRAYRKLARKYHPDVSKEPDADARMRDINEANEVLGDAEKRAAYDQVLDGGHRQPPPGWERDFAFRGEQGGADEFSEFFSSLFGAGQAGSRAFRARGEDHHAVIDVDLDDALHGATREVSLRAVEADAQGRQQIRTRTLSVRIPPGVREGQQIRLAGQGMPGMGGAGNGDLLLEVRFRPHRLYRAEGRDLHMTVPVTPWEAALGASVRVPTPGGAVEITVPPGSNAGRKLRLKGRGLPGKPAGDLYLSLEVVLPPADSERARELYEQMARDLPFDPRRAAFGTA</sequence>
<dbReference type="RefSeq" id="WP_066122944.1">
    <property type="nucleotide sequence ID" value="NZ_FKIF01000001.1"/>
</dbReference>
<dbReference type="Gene3D" id="2.60.260.20">
    <property type="entry name" value="Urease metallochaperone UreE, N-terminal domain"/>
    <property type="match status" value="2"/>
</dbReference>
<dbReference type="FunFam" id="2.60.260.20:FF:000013">
    <property type="entry name" value="DnaJ subfamily B member 11"/>
    <property type="match status" value="1"/>
</dbReference>
<keyword evidence="3" id="KW-0143">Chaperone</keyword>
<dbReference type="CDD" id="cd06257">
    <property type="entry name" value="DnaJ"/>
    <property type="match status" value="1"/>
</dbReference>
<keyword evidence="6" id="KW-1185">Reference proteome</keyword>
<dbReference type="Gene3D" id="1.10.287.110">
    <property type="entry name" value="DnaJ domain"/>
    <property type="match status" value="1"/>
</dbReference>
<dbReference type="GO" id="GO:0042026">
    <property type="term" value="P:protein refolding"/>
    <property type="evidence" value="ECO:0007669"/>
    <property type="project" value="TreeGrafter"/>
</dbReference>
<dbReference type="AlphaFoldDB" id="A0A157S5G5"/>
<dbReference type="GO" id="GO:0051082">
    <property type="term" value="F:unfolded protein binding"/>
    <property type="evidence" value="ECO:0007669"/>
    <property type="project" value="InterPro"/>
</dbReference>
<evidence type="ECO:0000256" key="3">
    <source>
        <dbReference type="ARBA" id="ARBA00023186"/>
    </source>
</evidence>
<gene>
    <name evidence="5" type="primary">cbpA</name>
    <name evidence="5" type="ORF">SAMEA3906486_00414</name>
</gene>
<dbReference type="CDD" id="cd10747">
    <property type="entry name" value="DnaJ_C"/>
    <property type="match status" value="1"/>
</dbReference>
<dbReference type="SMART" id="SM00271">
    <property type="entry name" value="DnaJ"/>
    <property type="match status" value="1"/>
</dbReference>
<dbReference type="EMBL" id="FKIF01000001">
    <property type="protein sequence ID" value="SAI65668.1"/>
    <property type="molecule type" value="Genomic_DNA"/>
</dbReference>
<evidence type="ECO:0000256" key="2">
    <source>
        <dbReference type="ARBA" id="ARBA00023125"/>
    </source>
</evidence>
<dbReference type="PROSITE" id="PS50076">
    <property type="entry name" value="DNAJ_2"/>
    <property type="match status" value="1"/>
</dbReference>
<evidence type="ECO:0000313" key="5">
    <source>
        <dbReference type="EMBL" id="SAI65668.1"/>
    </source>
</evidence>
<dbReference type="PANTHER" id="PTHR43096">
    <property type="entry name" value="DNAJ HOMOLOG 1, MITOCHONDRIAL-RELATED"/>
    <property type="match status" value="1"/>
</dbReference>
<protein>
    <submittedName>
        <fullName evidence="5">Curved DNA-binding protein</fullName>
    </submittedName>
</protein>
<evidence type="ECO:0000259" key="4">
    <source>
        <dbReference type="PROSITE" id="PS50076"/>
    </source>
</evidence>
<proteinExistence type="predicted"/>
<dbReference type="OrthoDB" id="9779889at2"/>
<feature type="domain" description="J" evidence="4">
    <location>
        <begin position="5"/>
        <end position="69"/>
    </location>
</feature>
<dbReference type="SUPFAM" id="SSF46565">
    <property type="entry name" value="Chaperone J-domain"/>
    <property type="match status" value="1"/>
</dbReference>
<dbReference type="GO" id="GO:0005737">
    <property type="term" value="C:cytoplasm"/>
    <property type="evidence" value="ECO:0007669"/>
    <property type="project" value="TreeGrafter"/>
</dbReference>
<dbReference type="PRINTS" id="PR00625">
    <property type="entry name" value="JDOMAIN"/>
</dbReference>
<dbReference type="InterPro" id="IPR001623">
    <property type="entry name" value="DnaJ_domain"/>
</dbReference>
<dbReference type="SUPFAM" id="SSF49493">
    <property type="entry name" value="HSP40/DnaJ peptide-binding domain"/>
    <property type="match status" value="2"/>
</dbReference>
<dbReference type="STRING" id="288768.SAMEA3906486_00414"/>
<dbReference type="InterPro" id="IPR002939">
    <property type="entry name" value="DnaJ_C"/>
</dbReference>
<keyword evidence="2 5" id="KW-0238">DNA-binding</keyword>
<dbReference type="InterPro" id="IPR036869">
    <property type="entry name" value="J_dom_sf"/>
</dbReference>
<keyword evidence="1" id="KW-0963">Cytoplasm</keyword>
<evidence type="ECO:0000313" key="6">
    <source>
        <dbReference type="Proteomes" id="UP000076848"/>
    </source>
</evidence>
<dbReference type="Pfam" id="PF01556">
    <property type="entry name" value="DnaJ_C"/>
    <property type="match status" value="1"/>
</dbReference>
<reference evidence="5 6" key="1">
    <citation type="submission" date="2016-04" db="EMBL/GenBank/DDBJ databases">
        <authorList>
            <consortium name="Pathogen Informatics"/>
        </authorList>
    </citation>
    <scope>NUCLEOTIDE SEQUENCE [LARGE SCALE GENOMIC DNA]</scope>
    <source>
        <strain evidence="5 6">H050680373</strain>
    </source>
</reference>
<dbReference type="Pfam" id="PF00226">
    <property type="entry name" value="DnaJ"/>
    <property type="match status" value="1"/>
</dbReference>
<dbReference type="GO" id="GO:0003677">
    <property type="term" value="F:DNA binding"/>
    <property type="evidence" value="ECO:0007669"/>
    <property type="project" value="UniProtKB-KW"/>
</dbReference>